<evidence type="ECO:0000313" key="4">
    <source>
        <dbReference type="EMBL" id="CAL8126944.1"/>
    </source>
</evidence>
<feature type="transmembrane region" description="Helical" evidence="3">
    <location>
        <begin position="369"/>
        <end position="389"/>
    </location>
</feature>
<feature type="coiled-coil region" evidence="1">
    <location>
        <begin position="11"/>
        <end position="41"/>
    </location>
</feature>
<evidence type="ECO:0000256" key="1">
    <source>
        <dbReference type="SAM" id="Coils"/>
    </source>
</evidence>
<keyword evidence="3" id="KW-1133">Transmembrane helix</keyword>
<feature type="region of interest" description="Disordered" evidence="2">
    <location>
        <begin position="59"/>
        <end position="102"/>
    </location>
</feature>
<protein>
    <submittedName>
        <fullName evidence="4">Uncharacterized protein</fullName>
    </submittedName>
</protein>
<organism evidence="4 5">
    <name type="scientific">Orchesella dallaii</name>
    <dbReference type="NCBI Taxonomy" id="48710"/>
    <lineage>
        <taxon>Eukaryota</taxon>
        <taxon>Metazoa</taxon>
        <taxon>Ecdysozoa</taxon>
        <taxon>Arthropoda</taxon>
        <taxon>Hexapoda</taxon>
        <taxon>Collembola</taxon>
        <taxon>Entomobryomorpha</taxon>
        <taxon>Entomobryoidea</taxon>
        <taxon>Orchesellidae</taxon>
        <taxon>Orchesellinae</taxon>
        <taxon>Orchesella</taxon>
    </lineage>
</organism>
<dbReference type="EMBL" id="CAXLJM020000072">
    <property type="protein sequence ID" value="CAL8126944.1"/>
    <property type="molecule type" value="Genomic_DNA"/>
</dbReference>
<evidence type="ECO:0000256" key="3">
    <source>
        <dbReference type="SAM" id="Phobius"/>
    </source>
</evidence>
<comment type="caution">
    <text evidence="4">The sequence shown here is derived from an EMBL/GenBank/DDBJ whole genome shotgun (WGS) entry which is preliminary data.</text>
</comment>
<keyword evidence="5" id="KW-1185">Reference proteome</keyword>
<dbReference type="Proteomes" id="UP001642540">
    <property type="component" value="Unassembled WGS sequence"/>
</dbReference>
<proteinExistence type="predicted"/>
<accession>A0ABP1RG28</accession>
<sequence>MSGVKLSRTDSERIYLEILRLEKEREEAKAKEKEKIKVLTQARFENDVGRKFFGKVMAKKKARIQQEQQQSSDKKDDQQSQQQQSQDDQPSSKELSRSSEPVSPASIVSIFASSSGIGCGDSSIASGDNQGSIPDKGALLSVSTIKIENELVPPPPPRTDKPQPPTGLVCPPPFRALKVNSTFTLKFAPPECCGGPRLVDIQSSTTDRILYTGIIDSDTEVFLQNPSNTEEKILTYKLDVLNNEWAISFPGEEEPVTVAYLIRPKPATKISPLQIYEIESADGYSHYFNLGIEMEKTGSSRRPDFVFRMLNDSLHPVATIILLSNFKAASVTIEESLWPSQKAIILGTGILMIWELVQGIRRKATIIKNIIVGCIILTCLIALIAYLIYESHREIPYDFK</sequence>
<keyword evidence="1" id="KW-0175">Coiled coil</keyword>
<name>A0ABP1RG28_9HEXA</name>
<keyword evidence="3" id="KW-0812">Transmembrane</keyword>
<feature type="compositionally biased region" description="Low complexity" evidence="2">
    <location>
        <begin position="79"/>
        <end position="89"/>
    </location>
</feature>
<keyword evidence="3" id="KW-0472">Membrane</keyword>
<gene>
    <name evidence="4" type="ORF">ODALV1_LOCUS21627</name>
</gene>
<evidence type="ECO:0000313" key="5">
    <source>
        <dbReference type="Proteomes" id="UP001642540"/>
    </source>
</evidence>
<evidence type="ECO:0000256" key="2">
    <source>
        <dbReference type="SAM" id="MobiDB-lite"/>
    </source>
</evidence>
<reference evidence="4 5" key="1">
    <citation type="submission" date="2024-08" db="EMBL/GenBank/DDBJ databases">
        <authorList>
            <person name="Cucini C."/>
            <person name="Frati F."/>
        </authorList>
    </citation>
    <scope>NUCLEOTIDE SEQUENCE [LARGE SCALE GENOMIC DNA]</scope>
</reference>